<reference evidence="1" key="1">
    <citation type="submission" date="2021-05" db="EMBL/GenBank/DDBJ databases">
        <authorList>
            <person name="Pan Q."/>
            <person name="Jouanno E."/>
            <person name="Zahm M."/>
            <person name="Klopp C."/>
            <person name="Cabau C."/>
            <person name="Louis A."/>
            <person name="Berthelot C."/>
            <person name="Parey E."/>
            <person name="Roest Crollius H."/>
            <person name="Montfort J."/>
            <person name="Robinson-Rechavi M."/>
            <person name="Bouchez O."/>
            <person name="Lampietro C."/>
            <person name="Lopez Roques C."/>
            <person name="Donnadieu C."/>
            <person name="Postlethwait J."/>
            <person name="Bobe J."/>
            <person name="Dillon D."/>
            <person name="Chandos A."/>
            <person name="von Hippel F."/>
            <person name="Guiguen Y."/>
        </authorList>
    </citation>
    <scope>NUCLEOTIDE SEQUENCE</scope>
    <source>
        <strain evidence="1">YG-Jan2019</strain>
    </source>
</reference>
<comment type="caution">
    <text evidence="1">The sequence shown here is derived from an EMBL/GenBank/DDBJ whole genome shotgun (WGS) entry which is preliminary data.</text>
</comment>
<evidence type="ECO:0000313" key="1">
    <source>
        <dbReference type="EMBL" id="KAJ8001362.1"/>
    </source>
</evidence>
<name>A0ACC2GCU9_DALPE</name>
<sequence length="558" mass="62824">MSSVNYYSPPAEGEEVCWTDNPGRWLNIIVKDEKEELFTVKQETKENVTVKVEEDASEVNEETEEKGIPRGLKEGEERETLKKENEEIRDRVTSTGEAPDSQSDCWKSPLGEPDTETSHEKLHSREKRKQCSGCGKRQLNGYVYISIEVIGEPNRDQQTDRDMSSLNNFTPAREDELMWMGNPCTVTGPQSNRLNGEETRRFYQSLIEEEHVRGDCWRAKGERRGGQPRGDTQPGRGAASERGHGQNIQASRQQASRPQANTTSATELEGLRLLRCAQEGDLSGVRGQLSRGVDVNFQDGWWWTGLMCAAAAGQRGVVKLLLQEGAAWVGVVDTQGRDARELARKAGHHGVVEELDRRGAAPDDSTDGHGQPRRRTRDHNYLPGEMSDHGDHSSPPAARAVRTHQNQSHWCPDCKVHYSCPQDTHWSSTLHLFSLSRSPPTPQYCLNPTTPAYQMMLRSGWTPGDGLGPEGVGPKQPVRTVLKRDSKGLGYGPTPRPKVTHFQARDPRAVKRTGERGREGRVARSGRKVEERDSSRRREERDRNWERDFRSSFNTFDP</sequence>
<gene>
    <name evidence="1" type="ORF">DPEC_G00168740</name>
</gene>
<keyword evidence="2" id="KW-1185">Reference proteome</keyword>
<accession>A0ACC2GCU9</accession>
<proteinExistence type="predicted"/>
<organism evidence="1 2">
    <name type="scientific">Dallia pectoralis</name>
    <name type="common">Alaska blackfish</name>
    <dbReference type="NCBI Taxonomy" id="75939"/>
    <lineage>
        <taxon>Eukaryota</taxon>
        <taxon>Metazoa</taxon>
        <taxon>Chordata</taxon>
        <taxon>Craniata</taxon>
        <taxon>Vertebrata</taxon>
        <taxon>Euteleostomi</taxon>
        <taxon>Actinopterygii</taxon>
        <taxon>Neopterygii</taxon>
        <taxon>Teleostei</taxon>
        <taxon>Protacanthopterygii</taxon>
        <taxon>Esociformes</taxon>
        <taxon>Umbridae</taxon>
        <taxon>Dallia</taxon>
    </lineage>
</organism>
<dbReference type="EMBL" id="CM055741">
    <property type="protein sequence ID" value="KAJ8001362.1"/>
    <property type="molecule type" value="Genomic_DNA"/>
</dbReference>
<evidence type="ECO:0000313" key="2">
    <source>
        <dbReference type="Proteomes" id="UP001157502"/>
    </source>
</evidence>
<dbReference type="Proteomes" id="UP001157502">
    <property type="component" value="Chromosome 14"/>
</dbReference>
<protein>
    <submittedName>
        <fullName evidence="1">Uncharacterized protein</fullName>
    </submittedName>
</protein>